<dbReference type="RefSeq" id="WP_102797361.1">
    <property type="nucleotide sequence ID" value="NZ_BAAAEI010000011.1"/>
</dbReference>
<gene>
    <name evidence="2" type="ORF">GCM10009092_21660</name>
</gene>
<evidence type="ECO:0000256" key="1">
    <source>
        <dbReference type="SAM" id="Phobius"/>
    </source>
</evidence>
<sequence>MVKDLFIKYNSKYHYWDNQEVKAWLATKQKGMLRFVLLEGLVKWGLVSFTIFIAILLSATEIALSDIPLIAVVWMLVACLYGCGIWLGTNLSFHRHQQTREKG</sequence>
<evidence type="ECO:0000313" key="2">
    <source>
        <dbReference type="EMBL" id="GAA0357081.1"/>
    </source>
</evidence>
<organism evidence="2 3">
    <name type="scientific">Bowmanella denitrificans</name>
    <dbReference type="NCBI Taxonomy" id="366582"/>
    <lineage>
        <taxon>Bacteria</taxon>
        <taxon>Pseudomonadati</taxon>
        <taxon>Pseudomonadota</taxon>
        <taxon>Gammaproteobacteria</taxon>
        <taxon>Alteromonadales</taxon>
        <taxon>Alteromonadaceae</taxon>
        <taxon>Bowmanella</taxon>
    </lineage>
</organism>
<protein>
    <submittedName>
        <fullName evidence="2">Uncharacterized protein</fullName>
    </submittedName>
</protein>
<name>A0ABN0X7H3_9ALTE</name>
<keyword evidence="1" id="KW-0812">Transmembrane</keyword>
<keyword evidence="1" id="KW-1133">Transmembrane helix</keyword>
<proteinExistence type="predicted"/>
<evidence type="ECO:0000313" key="3">
    <source>
        <dbReference type="Proteomes" id="UP001501757"/>
    </source>
</evidence>
<accession>A0ABN0X7H3</accession>
<keyword evidence="3" id="KW-1185">Reference proteome</keyword>
<feature type="transmembrane region" description="Helical" evidence="1">
    <location>
        <begin position="35"/>
        <end position="57"/>
    </location>
</feature>
<keyword evidence="1" id="KW-0472">Membrane</keyword>
<dbReference type="Proteomes" id="UP001501757">
    <property type="component" value="Unassembled WGS sequence"/>
</dbReference>
<reference evidence="2 3" key="1">
    <citation type="journal article" date="2019" name="Int. J. Syst. Evol. Microbiol.">
        <title>The Global Catalogue of Microorganisms (GCM) 10K type strain sequencing project: providing services to taxonomists for standard genome sequencing and annotation.</title>
        <authorList>
            <consortium name="The Broad Institute Genomics Platform"/>
            <consortium name="The Broad Institute Genome Sequencing Center for Infectious Disease"/>
            <person name="Wu L."/>
            <person name="Ma J."/>
        </authorList>
    </citation>
    <scope>NUCLEOTIDE SEQUENCE [LARGE SCALE GENOMIC DNA]</scope>
    <source>
        <strain evidence="2 3">JCM 13378</strain>
    </source>
</reference>
<comment type="caution">
    <text evidence="2">The sequence shown here is derived from an EMBL/GenBank/DDBJ whole genome shotgun (WGS) entry which is preliminary data.</text>
</comment>
<dbReference type="EMBL" id="BAAAEI010000011">
    <property type="protein sequence ID" value="GAA0357081.1"/>
    <property type="molecule type" value="Genomic_DNA"/>
</dbReference>
<feature type="transmembrane region" description="Helical" evidence="1">
    <location>
        <begin position="69"/>
        <end position="93"/>
    </location>
</feature>